<comment type="cofactor">
    <cofactor evidence="1 10">
        <name>Mg(2+)</name>
        <dbReference type="ChEBI" id="CHEBI:18420"/>
    </cofactor>
</comment>
<dbReference type="Gene3D" id="1.10.20.140">
    <property type="match status" value="1"/>
</dbReference>
<organism evidence="14 15">
    <name type="scientific">Sphingomonas olei</name>
    <dbReference type="NCBI Taxonomy" id="1886787"/>
    <lineage>
        <taxon>Bacteria</taxon>
        <taxon>Pseudomonadati</taxon>
        <taxon>Pseudomonadota</taxon>
        <taxon>Alphaproteobacteria</taxon>
        <taxon>Sphingomonadales</taxon>
        <taxon>Sphingomonadaceae</taxon>
        <taxon>Sphingomonas</taxon>
    </lineage>
</organism>
<keyword evidence="5 10" id="KW-0819">tRNA processing</keyword>
<dbReference type="NCBIfam" id="TIGR00174">
    <property type="entry name" value="miaA"/>
    <property type="match status" value="1"/>
</dbReference>
<dbReference type="HAMAP" id="MF_00185">
    <property type="entry name" value="IPP_trans"/>
    <property type="match status" value="1"/>
</dbReference>
<evidence type="ECO:0000256" key="6">
    <source>
        <dbReference type="ARBA" id="ARBA00022741"/>
    </source>
</evidence>
<proteinExistence type="inferred from homology"/>
<evidence type="ECO:0000313" key="15">
    <source>
        <dbReference type="Proteomes" id="UP000308038"/>
    </source>
</evidence>
<dbReference type="Proteomes" id="UP000308038">
    <property type="component" value="Unassembled WGS sequence"/>
</dbReference>
<comment type="catalytic activity">
    <reaction evidence="9 10 11">
        <text>adenosine(37) in tRNA + dimethylallyl diphosphate = N(6)-dimethylallyladenosine(37) in tRNA + diphosphate</text>
        <dbReference type="Rhea" id="RHEA:26482"/>
        <dbReference type="Rhea" id="RHEA-COMP:10162"/>
        <dbReference type="Rhea" id="RHEA-COMP:10375"/>
        <dbReference type="ChEBI" id="CHEBI:33019"/>
        <dbReference type="ChEBI" id="CHEBI:57623"/>
        <dbReference type="ChEBI" id="CHEBI:74411"/>
        <dbReference type="ChEBI" id="CHEBI:74415"/>
        <dbReference type="EC" id="2.5.1.75"/>
    </reaction>
</comment>
<evidence type="ECO:0000256" key="9">
    <source>
        <dbReference type="ARBA" id="ARBA00049563"/>
    </source>
</evidence>
<feature type="site" description="Interaction with substrate tRNA" evidence="10">
    <location>
        <position position="119"/>
    </location>
</feature>
<evidence type="ECO:0000256" key="1">
    <source>
        <dbReference type="ARBA" id="ARBA00001946"/>
    </source>
</evidence>
<feature type="site" description="Interaction with substrate tRNA" evidence="10">
    <location>
        <position position="97"/>
    </location>
</feature>
<evidence type="ECO:0000256" key="8">
    <source>
        <dbReference type="ARBA" id="ARBA00022842"/>
    </source>
</evidence>
<evidence type="ECO:0000256" key="4">
    <source>
        <dbReference type="ARBA" id="ARBA00022679"/>
    </source>
</evidence>
<evidence type="ECO:0000256" key="13">
    <source>
        <dbReference type="RuleBase" id="RU003785"/>
    </source>
</evidence>
<dbReference type="SUPFAM" id="SSF52540">
    <property type="entry name" value="P-loop containing nucleoside triphosphate hydrolases"/>
    <property type="match status" value="2"/>
</dbReference>
<dbReference type="PANTHER" id="PTHR11088">
    <property type="entry name" value="TRNA DIMETHYLALLYLTRANSFERASE"/>
    <property type="match status" value="1"/>
</dbReference>
<evidence type="ECO:0000256" key="11">
    <source>
        <dbReference type="RuleBase" id="RU003783"/>
    </source>
</evidence>
<gene>
    <name evidence="10 14" type="primary">miaA</name>
    <name evidence="14" type="ORF">E5988_06055</name>
</gene>
<feature type="binding site" evidence="10">
    <location>
        <begin position="8"/>
        <end position="13"/>
    </location>
    <ligand>
        <name>substrate</name>
    </ligand>
</feature>
<dbReference type="EC" id="2.5.1.75" evidence="10"/>
<keyword evidence="6 10" id="KW-0547">Nucleotide-binding</keyword>
<evidence type="ECO:0000256" key="7">
    <source>
        <dbReference type="ARBA" id="ARBA00022840"/>
    </source>
</evidence>
<keyword evidence="15" id="KW-1185">Reference proteome</keyword>
<comment type="subunit">
    <text evidence="10">Monomer.</text>
</comment>
<dbReference type="PANTHER" id="PTHR11088:SF60">
    <property type="entry name" value="TRNA DIMETHYLALLYLTRANSFERASE"/>
    <property type="match status" value="1"/>
</dbReference>
<evidence type="ECO:0000256" key="5">
    <source>
        <dbReference type="ARBA" id="ARBA00022694"/>
    </source>
</evidence>
<evidence type="ECO:0000256" key="10">
    <source>
        <dbReference type="HAMAP-Rule" id="MF_00185"/>
    </source>
</evidence>
<dbReference type="GO" id="GO:0052381">
    <property type="term" value="F:tRNA dimethylallyltransferase activity"/>
    <property type="evidence" value="ECO:0007669"/>
    <property type="project" value="UniProtKB-EC"/>
</dbReference>
<dbReference type="Gene3D" id="3.40.50.300">
    <property type="entry name" value="P-loop containing nucleotide triphosphate hydrolases"/>
    <property type="match status" value="1"/>
</dbReference>
<keyword evidence="7 10" id="KW-0067">ATP-binding</keyword>
<dbReference type="InterPro" id="IPR027417">
    <property type="entry name" value="P-loop_NTPase"/>
</dbReference>
<sequence>MALIAGPTASGKSSLALALAERTGGVIINADASQVYRDLSIITARPSPEDERRAEHRLYGYVDGAEGWSAVRWAQDARAVIAEAHGSGRLPILTGGTGLYIRTLLDGIAPVPEIDPAVREEIRAMPVAIAYGELQSRDPAAADRLAPGDTARIARALEVVRSTGRPLAAWQAARSGGIGDAVTLAPLIVLPYRDLLNQRIDARLSAMFDGGAVEEVAALLARSDVDPGAPVRRAIGVEDIAAMLAGDLSRDEAEARTALATRRYAKRQYTWFRHQPPADWPRINNSDTINLEYYFKTEP</sequence>
<comment type="caution">
    <text evidence="14">The sequence shown here is derived from an EMBL/GenBank/DDBJ whole genome shotgun (WGS) entry which is preliminary data.</text>
</comment>
<dbReference type="Pfam" id="PF01715">
    <property type="entry name" value="IPPT"/>
    <property type="match status" value="1"/>
</dbReference>
<dbReference type="EMBL" id="SSTI01000004">
    <property type="protein sequence ID" value="THG40695.1"/>
    <property type="molecule type" value="Genomic_DNA"/>
</dbReference>
<evidence type="ECO:0000256" key="12">
    <source>
        <dbReference type="RuleBase" id="RU003784"/>
    </source>
</evidence>
<comment type="caution">
    <text evidence="10">Lacks conserved residue(s) required for the propagation of feature annotation.</text>
</comment>
<dbReference type="InterPro" id="IPR018022">
    <property type="entry name" value="IPT"/>
</dbReference>
<reference evidence="14 15" key="1">
    <citation type="submission" date="2019-04" db="EMBL/GenBank/DDBJ databases">
        <title>Microbes associate with the intestines of laboratory mice.</title>
        <authorList>
            <person name="Navarre W."/>
            <person name="Wong E."/>
            <person name="Huang K.C."/>
            <person name="Tropini C."/>
            <person name="Ng K."/>
            <person name="Yu B."/>
        </authorList>
    </citation>
    <scope>NUCLEOTIDE SEQUENCE [LARGE SCALE GENOMIC DNA]</scope>
    <source>
        <strain evidence="14 15">NM83_B4-11</strain>
    </source>
</reference>
<comment type="similarity">
    <text evidence="3 10 13">Belongs to the IPP transferase family.</text>
</comment>
<protein>
    <recommendedName>
        <fullName evidence="10">tRNA dimethylallyltransferase</fullName>
        <ecNumber evidence="10">2.5.1.75</ecNumber>
    </recommendedName>
    <alternativeName>
        <fullName evidence="10">Dimethylallyl diphosphate:tRNA dimethylallyltransferase</fullName>
        <shortName evidence="10">DMAPP:tRNA dimethylallyltransferase</shortName>
        <shortName evidence="10">DMATase</shortName>
    </alternativeName>
    <alternativeName>
        <fullName evidence="10">Isopentenyl-diphosphate:tRNA isopentenyltransferase</fullName>
        <shortName evidence="10">IPP transferase</shortName>
        <shortName evidence="10">IPPT</shortName>
        <shortName evidence="10">IPTase</shortName>
    </alternativeName>
</protein>
<accession>A0ABY2QJG5</accession>
<feature type="binding site" evidence="10">
    <location>
        <begin position="6"/>
        <end position="13"/>
    </location>
    <ligand>
        <name>ATP</name>
        <dbReference type="ChEBI" id="CHEBI:30616"/>
    </ligand>
</feature>
<evidence type="ECO:0000313" key="14">
    <source>
        <dbReference type="EMBL" id="THG40695.1"/>
    </source>
</evidence>
<dbReference type="InterPro" id="IPR039657">
    <property type="entry name" value="Dimethylallyltransferase"/>
</dbReference>
<name>A0ABY2QJG5_9SPHN</name>
<comment type="function">
    <text evidence="2 10 12">Catalyzes the transfer of a dimethylallyl group onto the adenine at position 37 in tRNAs that read codons beginning with uridine, leading to the formation of N6-(dimethylallyl)adenosine (i(6)A).</text>
</comment>
<evidence type="ECO:0000256" key="3">
    <source>
        <dbReference type="ARBA" id="ARBA00005842"/>
    </source>
</evidence>
<evidence type="ECO:0000256" key="2">
    <source>
        <dbReference type="ARBA" id="ARBA00003213"/>
    </source>
</evidence>
<keyword evidence="8 10" id="KW-0460">Magnesium</keyword>
<keyword evidence="4 10" id="KW-0808">Transferase</keyword>